<dbReference type="OrthoDB" id="9776025at2"/>
<dbReference type="GO" id="GO:0071973">
    <property type="term" value="P:bacterial-type flagellum-dependent cell motility"/>
    <property type="evidence" value="ECO:0007669"/>
    <property type="project" value="TreeGrafter"/>
</dbReference>
<evidence type="ECO:0000256" key="2">
    <source>
        <dbReference type="ARBA" id="ARBA00011255"/>
    </source>
</evidence>
<dbReference type="STRING" id="398512.Bccel_3885"/>
<comment type="similarity">
    <text evidence="1 5">Belongs to the FliD family.</text>
</comment>
<dbReference type="InterPro" id="IPR010809">
    <property type="entry name" value="FliD_C"/>
</dbReference>
<keyword evidence="8" id="KW-0966">Cell projection</keyword>
<dbReference type="GO" id="GO:0007155">
    <property type="term" value="P:cell adhesion"/>
    <property type="evidence" value="ECO:0007669"/>
    <property type="project" value="InterPro"/>
</dbReference>
<organism evidence="8 9">
    <name type="scientific">Pseudobacteroides cellulosolvens ATCC 35603 = DSM 2933</name>
    <dbReference type="NCBI Taxonomy" id="398512"/>
    <lineage>
        <taxon>Bacteria</taxon>
        <taxon>Bacillati</taxon>
        <taxon>Bacillota</taxon>
        <taxon>Clostridia</taxon>
        <taxon>Eubacteriales</taxon>
        <taxon>Oscillospiraceae</taxon>
        <taxon>Pseudobacteroides</taxon>
    </lineage>
</organism>
<dbReference type="Proteomes" id="UP000036923">
    <property type="component" value="Unassembled WGS sequence"/>
</dbReference>
<evidence type="ECO:0000256" key="1">
    <source>
        <dbReference type="ARBA" id="ARBA00009764"/>
    </source>
</evidence>
<dbReference type="PANTHER" id="PTHR30288">
    <property type="entry name" value="FLAGELLAR CAP/ASSEMBLY PROTEIN FLID"/>
    <property type="match status" value="1"/>
</dbReference>
<dbReference type="GO" id="GO:0005576">
    <property type="term" value="C:extracellular region"/>
    <property type="evidence" value="ECO:0007669"/>
    <property type="project" value="UniProtKB-SubCell"/>
</dbReference>
<comment type="subunit">
    <text evidence="2 5">Homopentamer.</text>
</comment>
<dbReference type="Pfam" id="PF02465">
    <property type="entry name" value="FliD_N"/>
    <property type="match status" value="1"/>
</dbReference>
<evidence type="ECO:0000256" key="5">
    <source>
        <dbReference type="RuleBase" id="RU362066"/>
    </source>
</evidence>
<keyword evidence="8" id="KW-0969">Cilium</keyword>
<evidence type="ECO:0000259" key="6">
    <source>
        <dbReference type="Pfam" id="PF02465"/>
    </source>
</evidence>
<keyword evidence="5" id="KW-0964">Secreted</keyword>
<dbReference type="InterPro" id="IPR003481">
    <property type="entry name" value="FliD_N"/>
</dbReference>
<keyword evidence="3" id="KW-0175">Coiled coil</keyword>
<dbReference type="PANTHER" id="PTHR30288:SF0">
    <property type="entry name" value="FLAGELLAR HOOK-ASSOCIATED PROTEIN 2"/>
    <property type="match status" value="1"/>
</dbReference>
<keyword evidence="8" id="KW-0282">Flagellum</keyword>
<evidence type="ECO:0000313" key="8">
    <source>
        <dbReference type="EMBL" id="KNY28611.1"/>
    </source>
</evidence>
<comment type="caution">
    <text evidence="8">The sequence shown here is derived from an EMBL/GenBank/DDBJ whole genome shotgun (WGS) entry which is preliminary data.</text>
</comment>
<dbReference type="eggNOG" id="COG1345">
    <property type="taxonomic scope" value="Bacteria"/>
</dbReference>
<dbReference type="GO" id="GO:0009424">
    <property type="term" value="C:bacterial-type flagellum hook"/>
    <property type="evidence" value="ECO:0007669"/>
    <property type="project" value="UniProtKB-UniRule"/>
</dbReference>
<protein>
    <recommendedName>
        <fullName evidence="5">Flagellar hook-associated protein 2</fullName>
        <shortName evidence="5">HAP2</shortName>
    </recommendedName>
    <alternativeName>
        <fullName evidence="5">Flagellar cap protein</fullName>
    </alternativeName>
</protein>
<sequence length="648" mass="70476">MALNSISGSNFTSNKLRLTGLATGLDTDTIISGLMKSEKVPLDKIMQKKQLAEWKRDSYREVTNLLRGFKDEFFDVLKPSTNILSQAGLKKFTATSSESSIVTATGSAEAQAGEHKITVTKLATAASKTSGGTVTRPMESDAVITSSDIANASGKKIKVTLDGVTKEIRLGSYTESTTMAQFASDIENTIGNEFGGGKVRVNVTGSGNNKLTFTTEAGASRLTLTSPESGDGLTSLHISSGTSNRLNVSDTLASLKGKLKDSFQYTQSSNGSQNVTFTINSKTFTFSSSDTLSTVLNTISNDTDAKVKIVYDDITDKFTINAKSLGAGNNINIGDLSGTFLNSMNLTDSKPGQDAIVVLDGKSITRSSNKITSNGVTYDLIKESTEEQTISLKTDTDAVFNNIKNFVTKYNSLIENLNGKLTEKHNRDYQPLTEDQKAELSEDQIKKWEEKAKSGLLKNDSYVTKVVTSMRTALYDSVSGITTRLTDVGITTGSYSDKGKLIIDEEKLKQAIESNPDGVMNLFSKKSDSQPYYTRNLSALDKKARYNEEGLAHRMYDIIEDNISTIRDSEGKKGFLLQVAGISGDASEYSNTIYTQISQYNIQIDSLADKLIDKENKYYEKYAALEAAMSKMNDQSNWLMSQFGNSGG</sequence>
<name>A0A0L6JRZ5_9FIRM</name>
<dbReference type="EMBL" id="LGTC01000001">
    <property type="protein sequence ID" value="KNY28611.1"/>
    <property type="molecule type" value="Genomic_DNA"/>
</dbReference>
<evidence type="ECO:0000256" key="4">
    <source>
        <dbReference type="ARBA" id="ARBA00023143"/>
    </source>
</evidence>
<dbReference type="RefSeq" id="WP_050753625.1">
    <property type="nucleotide sequence ID" value="NZ_JQKC01000002.1"/>
</dbReference>
<dbReference type="PATRIC" id="fig|398512.5.peg.4065"/>
<evidence type="ECO:0000256" key="3">
    <source>
        <dbReference type="ARBA" id="ARBA00023054"/>
    </source>
</evidence>
<keyword evidence="4 5" id="KW-0975">Bacterial flagellum</keyword>
<feature type="domain" description="Flagellar hook-associated protein 2 C-terminal" evidence="7">
    <location>
        <begin position="352"/>
        <end position="633"/>
    </location>
</feature>
<comment type="subcellular location">
    <subcellularLocation>
        <location evidence="5">Secreted</location>
    </subcellularLocation>
    <subcellularLocation>
        <location evidence="5">Bacterial flagellum</location>
    </subcellularLocation>
</comment>
<evidence type="ECO:0000313" key="9">
    <source>
        <dbReference type="Proteomes" id="UP000036923"/>
    </source>
</evidence>
<dbReference type="GO" id="GO:0009421">
    <property type="term" value="C:bacterial-type flagellum filament cap"/>
    <property type="evidence" value="ECO:0007669"/>
    <property type="project" value="InterPro"/>
</dbReference>
<dbReference type="Pfam" id="PF07195">
    <property type="entry name" value="FliD_C"/>
    <property type="match status" value="1"/>
</dbReference>
<proteinExistence type="inferred from homology"/>
<feature type="domain" description="Flagellar hook-associated protein 2 N-terminal" evidence="6">
    <location>
        <begin position="23"/>
        <end position="126"/>
    </location>
</feature>
<comment type="function">
    <text evidence="5">Required for morphogenesis and for the elongation of the flagellar filament by facilitating polymerization of the flagellin monomers at the tip of growing filament. Forms a capping structure, which prevents flagellin subunits (transported through the central channel of the flagellum) from leaking out without polymerization at the distal end.</text>
</comment>
<dbReference type="AlphaFoldDB" id="A0A0L6JRZ5"/>
<keyword evidence="9" id="KW-1185">Reference proteome</keyword>
<gene>
    <name evidence="8" type="ORF">Bccel_3885</name>
</gene>
<reference evidence="9" key="1">
    <citation type="submission" date="2015-07" db="EMBL/GenBank/DDBJ databases">
        <title>Near-Complete Genome Sequence of the Cellulolytic Bacterium Bacteroides (Pseudobacteroides) cellulosolvens ATCC 35603.</title>
        <authorList>
            <person name="Dassa B."/>
            <person name="Utturkar S.M."/>
            <person name="Klingeman D.M."/>
            <person name="Hurt R.A."/>
            <person name="Keller M."/>
            <person name="Xu J."/>
            <person name="Reddy Y.H.K."/>
            <person name="Borovok I."/>
            <person name="Grinberg I.R."/>
            <person name="Lamed R."/>
            <person name="Zhivin O."/>
            <person name="Bayer E.A."/>
            <person name="Brown S.D."/>
        </authorList>
    </citation>
    <scope>NUCLEOTIDE SEQUENCE [LARGE SCALE GENOMIC DNA]</scope>
    <source>
        <strain evidence="9">DSM 2933</strain>
    </source>
</reference>
<evidence type="ECO:0000259" key="7">
    <source>
        <dbReference type="Pfam" id="PF07195"/>
    </source>
</evidence>
<accession>A0A0L6JRZ5</accession>
<dbReference type="InterPro" id="IPR040026">
    <property type="entry name" value="FliD"/>
</dbReference>